<reference evidence="2" key="1">
    <citation type="submission" date="2025-08" db="UniProtKB">
        <authorList>
            <consortium name="RefSeq"/>
        </authorList>
    </citation>
    <scope>IDENTIFICATION</scope>
    <source>
        <strain evidence="2">Tuebingen</strain>
        <tissue evidence="2">Fibroblasts and whole tissue</tissue>
    </source>
</reference>
<dbReference type="RefSeq" id="XP_073792921.1">
    <property type="nucleotide sequence ID" value="XM_073936820.1"/>
</dbReference>
<keyword evidence="1" id="KW-1185">Reference proteome</keyword>
<organism evidence="1 2">
    <name type="scientific">Danio rerio</name>
    <name type="common">Zebrafish</name>
    <name type="synonym">Brachydanio rerio</name>
    <dbReference type="NCBI Taxonomy" id="7955"/>
    <lineage>
        <taxon>Eukaryota</taxon>
        <taxon>Metazoa</taxon>
        <taxon>Chordata</taxon>
        <taxon>Craniata</taxon>
        <taxon>Vertebrata</taxon>
        <taxon>Euteleostomi</taxon>
        <taxon>Actinopterygii</taxon>
        <taxon>Neopterygii</taxon>
        <taxon>Teleostei</taxon>
        <taxon>Ostariophysi</taxon>
        <taxon>Cypriniformes</taxon>
        <taxon>Danionidae</taxon>
        <taxon>Danioninae</taxon>
        <taxon>Danio</taxon>
    </lineage>
</organism>
<accession>A0AC58IFB6</accession>
<gene>
    <name evidence="2" type="primary">LOC137488931</name>
</gene>
<evidence type="ECO:0000313" key="1">
    <source>
        <dbReference type="Proteomes" id="UP000000437"/>
    </source>
</evidence>
<protein>
    <submittedName>
        <fullName evidence="2">Uncharacterized protein</fullName>
    </submittedName>
</protein>
<proteinExistence type="predicted"/>
<evidence type="ECO:0000313" key="2">
    <source>
        <dbReference type="RefSeq" id="XP_073792921.1"/>
    </source>
</evidence>
<name>A0AC58IFB6_DANRE</name>
<sequence>MNGYQGARNSARAREAVKRCNAGSLLKLGSSGDLAQLNHGSQTAMGRRRPIKTSTRLNKCLKATFIPSGDDLSSCCLPGCDSLGRLIPFLSHLTLILSCWVNNAPPAFDYCCMAGPDMKETAWSLWHLSMRRAFSVSRASMDG</sequence>
<dbReference type="Proteomes" id="UP000000437">
    <property type="component" value="Chromosome 22"/>
</dbReference>